<feature type="domain" description="DUF5710" evidence="3">
    <location>
        <begin position="168"/>
        <end position="212"/>
    </location>
</feature>
<dbReference type="AlphaFoldDB" id="A0A241XS95"/>
<evidence type="ECO:0000313" key="5">
    <source>
        <dbReference type="Proteomes" id="UP000194857"/>
    </source>
</evidence>
<comment type="caution">
    <text evidence="4">The sequence shown here is derived from an EMBL/GenBank/DDBJ whole genome shotgun (WGS) entry which is preliminary data.</text>
</comment>
<dbReference type="InterPro" id="IPR027417">
    <property type="entry name" value="P-loop_NTPase"/>
</dbReference>
<dbReference type="InterPro" id="IPR043764">
    <property type="entry name" value="DUF5710"/>
</dbReference>
<sequence length="505" mass="56428">MKIHFGFNAADWKQRKEKVPVIWDSDALVNGHTLLVGMSGAGKTTQLRKAISHMLQTADCVPRVHVFDVHGDIEIPGSSSVRFSEQTNFGFNPLRVNPDRDFGGVRKRIQSFMSTMNKVMRQMGPKQEACLRNLLLDVYEQFGFSLKDPTTWVVEEETAVLLTDGSDRLYIDVPRGEKDEAKTLGAKWSGAPLYCWYIAPDDYVGAITRWPPKLIARTHPTIQDVLRFAKNVLQMSFLGTGAEAVTNLEIACKAAASYRKKVIAELRKGNTTFEDASAKADLDKAKRKAIDTFTTYADSITTGKEIASLMKYDSTDVLKSVVDRLQNLDAIGIFKPNSPPFDPGAAVWRYDINALSMEERKLFVLFKLEELFQAAVERGVQENIVDVIVLDEAHIYSDDDPDSIINTIAKEARKFGVALFCASQSPTHFTSDFIASVGTKIVLGIDEGYWKQSATKMRLAEEALAWVRATQTMLVQLKTKGETKNDWYWTIISSSQGAVDQERVA</sequence>
<name>A0A241XS95_PSEAI</name>
<evidence type="ECO:0000259" key="1">
    <source>
        <dbReference type="Pfam" id="PF01935"/>
    </source>
</evidence>
<dbReference type="InterPro" id="IPR051162">
    <property type="entry name" value="T4SS_component"/>
</dbReference>
<dbReference type="Pfam" id="PF18974">
    <property type="entry name" value="DUF5710"/>
    <property type="match status" value="1"/>
</dbReference>
<evidence type="ECO:0000259" key="3">
    <source>
        <dbReference type="Pfam" id="PF18974"/>
    </source>
</evidence>
<dbReference type="Proteomes" id="UP000194857">
    <property type="component" value="Unassembled WGS sequence"/>
</dbReference>
<proteinExistence type="predicted"/>
<evidence type="ECO:0000313" key="4">
    <source>
        <dbReference type="EMBL" id="OTI62958.1"/>
    </source>
</evidence>
<accession>A0A241XS95</accession>
<dbReference type="PANTHER" id="PTHR30121">
    <property type="entry name" value="UNCHARACTERIZED PROTEIN YJGR-RELATED"/>
    <property type="match status" value="1"/>
</dbReference>
<dbReference type="EMBL" id="NFFZ01000004">
    <property type="protein sequence ID" value="OTI62958.1"/>
    <property type="molecule type" value="Genomic_DNA"/>
</dbReference>
<dbReference type="InterPro" id="IPR033186">
    <property type="entry name" value="HerA_C"/>
</dbReference>
<dbReference type="RefSeq" id="WP_065085830.1">
    <property type="nucleotide sequence ID" value="NZ_NFFZ01000004.1"/>
</dbReference>
<reference evidence="4 5" key="1">
    <citation type="submission" date="2017-05" db="EMBL/GenBank/DDBJ databases">
        <authorList>
            <person name="Song R."/>
            <person name="Chenine A.L."/>
            <person name="Ruprecht R.M."/>
        </authorList>
    </citation>
    <scope>NUCLEOTIDE SEQUENCE [LARGE SCALE GENOMIC DNA]</scope>
    <source>
        <strain evidence="4 5">S567_C10_BS</strain>
    </source>
</reference>
<dbReference type="Gene3D" id="3.40.50.300">
    <property type="entry name" value="P-loop containing nucleotide triphosphate hydrolases"/>
    <property type="match status" value="2"/>
</dbReference>
<gene>
    <name evidence="4" type="ORF">CAZ10_08905</name>
</gene>
<feature type="domain" description="Helicase HerA central" evidence="1">
    <location>
        <begin position="16"/>
        <end position="72"/>
    </location>
</feature>
<organism evidence="4 5">
    <name type="scientific">Pseudomonas aeruginosa</name>
    <dbReference type="NCBI Taxonomy" id="287"/>
    <lineage>
        <taxon>Bacteria</taxon>
        <taxon>Pseudomonadati</taxon>
        <taxon>Pseudomonadota</taxon>
        <taxon>Gammaproteobacteria</taxon>
        <taxon>Pseudomonadales</taxon>
        <taxon>Pseudomonadaceae</taxon>
        <taxon>Pseudomonas</taxon>
    </lineage>
</organism>
<protein>
    <recommendedName>
        <fullName evidence="6">AAA+ ATPase domain-containing protein</fullName>
    </recommendedName>
</protein>
<evidence type="ECO:0000259" key="2">
    <source>
        <dbReference type="Pfam" id="PF05872"/>
    </source>
</evidence>
<dbReference type="Pfam" id="PF05872">
    <property type="entry name" value="HerA_C"/>
    <property type="match status" value="1"/>
</dbReference>
<evidence type="ECO:0008006" key="6">
    <source>
        <dbReference type="Google" id="ProtNLM"/>
    </source>
</evidence>
<feature type="domain" description="Helicase HerA-like C-terminal" evidence="2">
    <location>
        <begin position="363"/>
        <end position="441"/>
    </location>
</feature>
<dbReference type="PANTHER" id="PTHR30121:SF6">
    <property type="entry name" value="SLR6007 PROTEIN"/>
    <property type="match status" value="1"/>
</dbReference>
<dbReference type="SUPFAM" id="SSF52540">
    <property type="entry name" value="P-loop containing nucleoside triphosphate hydrolases"/>
    <property type="match status" value="1"/>
</dbReference>
<dbReference type="InterPro" id="IPR002789">
    <property type="entry name" value="HerA_central"/>
</dbReference>
<dbReference type="Pfam" id="PF01935">
    <property type="entry name" value="DUF87"/>
    <property type="match status" value="1"/>
</dbReference>